<dbReference type="AlphaFoldDB" id="A0A849ADF1"/>
<comment type="caution">
    <text evidence="9">The sequence shown here is derived from an EMBL/GenBank/DDBJ whole genome shotgun (WGS) entry which is preliminary data.</text>
</comment>
<dbReference type="Gene3D" id="3.40.50.300">
    <property type="entry name" value="P-loop containing nucleotide triphosphate hydrolases"/>
    <property type="match status" value="1"/>
</dbReference>
<dbReference type="CDD" id="cd06173">
    <property type="entry name" value="MFS_MefA_like"/>
    <property type="match status" value="1"/>
</dbReference>
<feature type="transmembrane region" description="Helical" evidence="8">
    <location>
        <begin position="329"/>
        <end position="348"/>
    </location>
</feature>
<dbReference type="InterPro" id="IPR027417">
    <property type="entry name" value="P-loop_NTPase"/>
</dbReference>
<feature type="transmembrane region" description="Helical" evidence="8">
    <location>
        <begin position="354"/>
        <end position="376"/>
    </location>
</feature>
<feature type="transmembrane region" description="Helical" evidence="8">
    <location>
        <begin position="32"/>
        <end position="57"/>
    </location>
</feature>
<feature type="transmembrane region" description="Helical" evidence="8">
    <location>
        <begin position="267"/>
        <end position="292"/>
    </location>
</feature>
<feature type="compositionally biased region" description="Low complexity" evidence="7">
    <location>
        <begin position="697"/>
        <end position="718"/>
    </location>
</feature>
<keyword evidence="10" id="KW-1185">Reference proteome</keyword>
<feature type="transmembrane region" description="Helical" evidence="8">
    <location>
        <begin position="161"/>
        <end position="188"/>
    </location>
</feature>
<feature type="transmembrane region" description="Helical" evidence="8">
    <location>
        <begin position="298"/>
        <end position="317"/>
    </location>
</feature>
<dbReference type="PANTHER" id="PTHR43266:SF10">
    <property type="entry name" value="BACILYSIN EXPORTER BACE-RELATED"/>
    <property type="match status" value="1"/>
</dbReference>
<keyword evidence="2" id="KW-0813">Transport</keyword>
<dbReference type="InterPro" id="IPR036259">
    <property type="entry name" value="MFS_trans_sf"/>
</dbReference>
<keyword evidence="5 8" id="KW-1133">Transmembrane helix</keyword>
<protein>
    <submittedName>
        <fullName evidence="9">MFS transporter</fullName>
    </submittedName>
</protein>
<evidence type="ECO:0000313" key="10">
    <source>
        <dbReference type="Proteomes" id="UP000562984"/>
    </source>
</evidence>
<organism evidence="9 10">
    <name type="scientific">Nakamurella aerolata</name>
    <dbReference type="NCBI Taxonomy" id="1656892"/>
    <lineage>
        <taxon>Bacteria</taxon>
        <taxon>Bacillati</taxon>
        <taxon>Actinomycetota</taxon>
        <taxon>Actinomycetes</taxon>
        <taxon>Nakamurellales</taxon>
        <taxon>Nakamurellaceae</taxon>
        <taxon>Nakamurella</taxon>
    </lineage>
</organism>
<feature type="transmembrane region" description="Helical" evidence="8">
    <location>
        <begin position="428"/>
        <end position="449"/>
    </location>
</feature>
<evidence type="ECO:0000313" key="9">
    <source>
        <dbReference type="EMBL" id="NNG34902.1"/>
    </source>
</evidence>
<feature type="region of interest" description="Disordered" evidence="7">
    <location>
        <begin position="685"/>
        <end position="734"/>
    </location>
</feature>
<comment type="subcellular location">
    <subcellularLocation>
        <location evidence="1">Cell membrane</location>
        <topology evidence="1">Multi-pass membrane protein</topology>
    </subcellularLocation>
</comment>
<evidence type="ECO:0000256" key="5">
    <source>
        <dbReference type="ARBA" id="ARBA00022989"/>
    </source>
</evidence>
<evidence type="ECO:0000256" key="7">
    <source>
        <dbReference type="SAM" id="MobiDB-lite"/>
    </source>
</evidence>
<feature type="transmembrane region" description="Helical" evidence="8">
    <location>
        <begin position="208"/>
        <end position="230"/>
    </location>
</feature>
<keyword evidence="4 8" id="KW-0812">Transmembrane</keyword>
<proteinExistence type="predicted"/>
<dbReference type="Proteomes" id="UP000562984">
    <property type="component" value="Unassembled WGS sequence"/>
</dbReference>
<dbReference type="SUPFAM" id="SSF103473">
    <property type="entry name" value="MFS general substrate transporter"/>
    <property type="match status" value="1"/>
</dbReference>
<dbReference type="RefSeq" id="WP_171198564.1">
    <property type="nucleotide sequence ID" value="NZ_JABEND010000002.1"/>
</dbReference>
<reference evidence="9 10" key="1">
    <citation type="submission" date="2020-05" db="EMBL/GenBank/DDBJ databases">
        <title>Nakamurella sp. DB0629 isolated from air conditioner.</title>
        <authorList>
            <person name="Kim D.H."/>
            <person name="Kim D.-U."/>
        </authorList>
    </citation>
    <scope>NUCLEOTIDE SEQUENCE [LARGE SCALE GENOMIC DNA]</scope>
    <source>
        <strain evidence="9 10">DB0629</strain>
    </source>
</reference>
<gene>
    <name evidence="9" type="ORF">HKD39_04045</name>
</gene>
<dbReference type="Gene3D" id="1.20.1250.20">
    <property type="entry name" value="MFS general substrate transporter like domains"/>
    <property type="match status" value="1"/>
</dbReference>
<dbReference type="PANTHER" id="PTHR43266">
    <property type="entry name" value="MACROLIDE-EFFLUX PROTEIN"/>
    <property type="match status" value="1"/>
</dbReference>
<accession>A0A849ADF1</accession>
<keyword evidence="6 8" id="KW-0472">Membrane</keyword>
<sequence length="734" mass="76444">MGAAPSSTGDAAAGRQPSALGSLLRIPVFRRVWAGITFSSLGDWLGLLATTALAAFLTRDASSIAQGAAISGVLVTRLLPDLILGPVAGSLVDRLDRRKVAVICDSLAGLLYLVIAFSPNITVLLVGQFLVEAVGLFSTPAKQAMWVNIVPRERLALANQINYVSIYGMVPVASVLFALLSTTAQFFMPSQEQVTASTTLISGSASRFAVTTALIFNAATFFISAAIIYFSRRQIPAFVGERSTSQSVFSLIREGFRFIKNSRVMRALYLGILGAFGAGGLVAGVAQSYVALLGAGNAGYGILFGAVFTGLALGMLVGPKVFPAMSRRLVFTASIGVAGVMLLLMALIPDFVGAVFTAVAMGLAAGIAWITGFTMIGHEVSDQLRGRVFGFVMSSVRLILLGAIAVGPVLAGALGVHTITIGAFELTLAGPALVLGVGGLLAIAVSLIAGRQAGGLKMSLFARMMRRRRLLAERHDQPGLMIAVEGADDAAVTAMAAAVREHLADDGWDVRAERTEVPAAERDGEARPTVGQALRGMAQLSDRLTSEVDPALDAGAIVVFDRYVDSVIVRFGSLGEPDEDRLVRLGLWVVRGWPDLTIVVDSELSDDDPAALAAPIEAGAAPADPTDPTQVATNAYRERAASAPERYLRVAPLAAAVSGPAALPDDLVERINSVIRVRSPHRLRPEAGQAVGGAGQSGELEPVAEPAAEAVADPASSVRPETPAGSQDGVPHRG</sequence>
<evidence type="ECO:0000256" key="8">
    <source>
        <dbReference type="SAM" id="Phobius"/>
    </source>
</evidence>
<keyword evidence="3" id="KW-1003">Cell membrane</keyword>
<dbReference type="EMBL" id="JABEND010000002">
    <property type="protein sequence ID" value="NNG34902.1"/>
    <property type="molecule type" value="Genomic_DNA"/>
</dbReference>
<name>A0A849ADF1_9ACTN</name>
<dbReference type="GO" id="GO:0022857">
    <property type="term" value="F:transmembrane transporter activity"/>
    <property type="evidence" value="ECO:0007669"/>
    <property type="project" value="InterPro"/>
</dbReference>
<evidence type="ECO:0000256" key="1">
    <source>
        <dbReference type="ARBA" id="ARBA00004651"/>
    </source>
</evidence>
<evidence type="ECO:0000256" key="3">
    <source>
        <dbReference type="ARBA" id="ARBA00022475"/>
    </source>
</evidence>
<evidence type="ECO:0000256" key="6">
    <source>
        <dbReference type="ARBA" id="ARBA00023136"/>
    </source>
</evidence>
<evidence type="ECO:0000256" key="4">
    <source>
        <dbReference type="ARBA" id="ARBA00022692"/>
    </source>
</evidence>
<evidence type="ECO:0000256" key="2">
    <source>
        <dbReference type="ARBA" id="ARBA00022448"/>
    </source>
</evidence>
<dbReference type="Pfam" id="PF07690">
    <property type="entry name" value="MFS_1"/>
    <property type="match status" value="1"/>
</dbReference>
<feature type="transmembrane region" description="Helical" evidence="8">
    <location>
        <begin position="388"/>
        <end position="416"/>
    </location>
</feature>
<dbReference type="InterPro" id="IPR011701">
    <property type="entry name" value="MFS"/>
</dbReference>
<dbReference type="GO" id="GO:0005886">
    <property type="term" value="C:plasma membrane"/>
    <property type="evidence" value="ECO:0007669"/>
    <property type="project" value="UniProtKB-SubCell"/>
</dbReference>